<dbReference type="OMA" id="CKNHANP"/>
<evidence type="ECO:0000313" key="6">
    <source>
        <dbReference type="EMBL" id="CCD66618.1"/>
    </source>
</evidence>
<sequence>MVKSPKSSKKAAARAAKARETAETNAFLDSIFILISSDGEKFQTDGHCIRHSKVLMQASKSLETPDTPIQVEKVQGDTLNRVLEWCNNHRDDGKYVSQCGPSLRLPQWDFRWLKDLDNQELVDLINASNDLQMQQLMDYACKTVANMAKGKNPAQLRELFGILTDEEEAELALNEPGPSTA</sequence>
<dbReference type="GO" id="GO:0005634">
    <property type="term" value="C:nucleus"/>
    <property type="evidence" value="ECO:0000318"/>
    <property type="project" value="GO_Central"/>
</dbReference>
<dbReference type="KEGG" id="cel:CELE_C42D4.6"/>
<evidence type="ECO:0000256" key="2">
    <source>
        <dbReference type="ARBA" id="ARBA00022786"/>
    </source>
</evidence>
<dbReference type="GeneID" id="191765"/>
<evidence type="ECO:0000313" key="7">
    <source>
        <dbReference type="Proteomes" id="UP000001940"/>
    </source>
</evidence>
<name>Q18567_CAEEL</name>
<dbReference type="InterPro" id="IPR036296">
    <property type="entry name" value="SKP1-like_dim_sf"/>
</dbReference>
<keyword evidence="7" id="KW-1185">Reference proteome</keyword>
<proteinExistence type="evidence at protein level"/>
<feature type="domain" description="SKP1 component dimerisation" evidence="4">
    <location>
        <begin position="134"/>
        <end position="171"/>
    </location>
</feature>
<dbReference type="Gene3D" id="3.30.710.10">
    <property type="entry name" value="Potassium Channel Kv1.1, Chain A"/>
    <property type="match status" value="1"/>
</dbReference>
<evidence type="ECO:0000313" key="8">
    <source>
        <dbReference type="WormBase" id="C42D4.6"/>
    </source>
</evidence>
<evidence type="ECO:0000259" key="5">
    <source>
        <dbReference type="Pfam" id="PF03931"/>
    </source>
</evidence>
<dbReference type="InterPro" id="IPR016073">
    <property type="entry name" value="Skp1_comp_POZ"/>
</dbReference>
<dbReference type="UniPathway" id="UPA00143"/>
<dbReference type="InterPro" id="IPR016897">
    <property type="entry name" value="SKP1"/>
</dbReference>
<dbReference type="GO" id="GO:0005737">
    <property type="term" value="C:cytoplasm"/>
    <property type="evidence" value="ECO:0000318"/>
    <property type="project" value="GO_Central"/>
</dbReference>
<dbReference type="CTD" id="191765"/>
<dbReference type="GO" id="GO:0097602">
    <property type="term" value="F:cullin family protein binding"/>
    <property type="evidence" value="ECO:0000318"/>
    <property type="project" value="GO_Central"/>
</dbReference>
<dbReference type="InterPro" id="IPR001232">
    <property type="entry name" value="SKP1-like"/>
</dbReference>
<accession>Q18567</accession>
<dbReference type="SUPFAM" id="SSF81382">
    <property type="entry name" value="Skp1 dimerisation domain-like"/>
    <property type="match status" value="1"/>
</dbReference>
<dbReference type="RefSeq" id="NP_501128.2">
    <property type="nucleotide sequence ID" value="NM_068727.7"/>
</dbReference>
<dbReference type="HOGENOM" id="CLU_059252_1_1_1"/>
<dbReference type="SUPFAM" id="SSF54695">
    <property type="entry name" value="POZ domain"/>
    <property type="match status" value="1"/>
</dbReference>
<dbReference type="SMR" id="Q18567"/>
<comment type="similarity">
    <text evidence="1 3">Belongs to the SKP1 family.</text>
</comment>
<dbReference type="Pfam" id="PF03931">
    <property type="entry name" value="Skp1_POZ"/>
    <property type="match status" value="1"/>
</dbReference>
<evidence type="ECO:0000256" key="1">
    <source>
        <dbReference type="ARBA" id="ARBA00009993"/>
    </source>
</evidence>
<dbReference type="EMBL" id="BX284604">
    <property type="protein sequence ID" value="CCD66618.1"/>
    <property type="molecule type" value="Genomic_DNA"/>
</dbReference>
<evidence type="ECO:0000259" key="4">
    <source>
        <dbReference type="Pfam" id="PF01466"/>
    </source>
</evidence>
<dbReference type="Pfam" id="PF01466">
    <property type="entry name" value="Skp1"/>
    <property type="match status" value="1"/>
</dbReference>
<dbReference type="UCSC" id="C42D4.6">
    <property type="organism name" value="c. elegans"/>
</dbReference>
<dbReference type="PIR" id="T34158">
    <property type="entry name" value="T34158"/>
</dbReference>
<dbReference type="Proteomes" id="UP000001940">
    <property type="component" value="Chromosome IV"/>
</dbReference>
<dbReference type="GO" id="GO:0016567">
    <property type="term" value="P:protein ubiquitination"/>
    <property type="evidence" value="ECO:0007669"/>
    <property type="project" value="UniProtKB-UniPathway"/>
</dbReference>
<keyword evidence="9" id="KW-1267">Proteomics identification</keyword>
<dbReference type="WormBase" id="C42D4.6">
    <property type="protein sequence ID" value="CE37712"/>
    <property type="gene ID" value="WBGene00004822"/>
    <property type="gene designation" value="skr-16"/>
</dbReference>
<dbReference type="InterPro" id="IPR011333">
    <property type="entry name" value="SKP1/BTB/POZ_sf"/>
</dbReference>
<dbReference type="PIRSF" id="PIRSF028729">
    <property type="entry name" value="E3_ubiquit_lig_SCF_Skp"/>
    <property type="match status" value="1"/>
</dbReference>
<dbReference type="PANTHER" id="PTHR11165">
    <property type="entry name" value="SKP1"/>
    <property type="match status" value="1"/>
</dbReference>
<dbReference type="GO" id="GO:0031146">
    <property type="term" value="P:SCF-dependent proteasomal ubiquitin-dependent protein catabolic process"/>
    <property type="evidence" value="ECO:0000318"/>
    <property type="project" value="GO_Central"/>
</dbReference>
<dbReference type="PhylomeDB" id="Q18567"/>
<dbReference type="InParanoid" id="Q18567"/>
<evidence type="ECO:0007829" key="9">
    <source>
        <dbReference type="PeptideAtlas" id="Q18567"/>
    </source>
</evidence>
<dbReference type="CDD" id="cd18322">
    <property type="entry name" value="BTB_POZ_SKP1"/>
    <property type="match status" value="1"/>
</dbReference>
<feature type="domain" description="SKP1 component POZ" evidence="5">
    <location>
        <begin position="32"/>
        <end position="91"/>
    </location>
</feature>
<evidence type="ECO:0000256" key="3">
    <source>
        <dbReference type="PIRNR" id="PIRNR028729"/>
    </source>
</evidence>
<protein>
    <recommendedName>
        <fullName evidence="3">Skp1-related protein</fullName>
    </recommendedName>
</protein>
<dbReference type="Bgee" id="WBGene00004822">
    <property type="expression patterns" value="Expressed in embryo and 4 other cell types or tissues"/>
</dbReference>
<organism evidence="6 7">
    <name type="scientific">Caenorhabditis elegans</name>
    <dbReference type="NCBI Taxonomy" id="6239"/>
    <lineage>
        <taxon>Eukaryota</taxon>
        <taxon>Metazoa</taxon>
        <taxon>Ecdysozoa</taxon>
        <taxon>Nematoda</taxon>
        <taxon>Chromadorea</taxon>
        <taxon>Rhabditida</taxon>
        <taxon>Rhabditina</taxon>
        <taxon>Rhabditomorpha</taxon>
        <taxon>Rhabditoidea</taxon>
        <taxon>Rhabditidae</taxon>
        <taxon>Peloderinae</taxon>
        <taxon>Caenorhabditis</taxon>
    </lineage>
</organism>
<dbReference type="OrthoDB" id="2342932at2759"/>
<dbReference type="AlphaFoldDB" id="Q18567"/>
<dbReference type="InterPro" id="IPR016072">
    <property type="entry name" value="Skp1_comp_dimer"/>
</dbReference>
<dbReference type="FunFam" id="3.30.710.10:FF:000124">
    <property type="entry name" value="Protein CBG09126"/>
    <property type="match status" value="1"/>
</dbReference>
<keyword evidence="2 3" id="KW-0833">Ubl conjugation pathway</keyword>
<dbReference type="SMART" id="SM00512">
    <property type="entry name" value="Skp1"/>
    <property type="match status" value="1"/>
</dbReference>
<dbReference type="FunCoup" id="Q18567">
    <property type="interactions" value="406"/>
</dbReference>
<gene>
    <name evidence="6 8" type="primary">skr-16</name>
    <name evidence="8" type="ORF">C42D4.6</name>
    <name evidence="6" type="ORF">CELE_C42D4.6</name>
</gene>
<dbReference type="eggNOG" id="KOG1724">
    <property type="taxonomic scope" value="Eukaryota"/>
</dbReference>
<dbReference type="PeptideAtlas" id="Q18567"/>
<dbReference type="PaxDb" id="6239-C42D4.6"/>
<comment type="pathway">
    <text evidence="3">Protein modification; protein ubiquitination.</text>
</comment>
<dbReference type="STRING" id="6239.C42D4.6.1"/>
<reference evidence="6 7" key="1">
    <citation type="journal article" date="1998" name="Science">
        <title>Genome sequence of the nematode C. elegans: a platform for investigating biology.</title>
        <authorList>
            <consortium name="The C. elegans sequencing consortium"/>
            <person name="Sulson J.E."/>
            <person name="Waterston R."/>
        </authorList>
    </citation>
    <scope>NUCLEOTIDE SEQUENCE [LARGE SCALE GENOMIC DNA]</scope>
    <source>
        <strain evidence="6 7">Bristol N2</strain>
    </source>
</reference>
<dbReference type="AGR" id="WB:WBGene00004822"/>
<comment type="function">
    <text evidence="3">Probable essential component of SCF (SKP1-CUL1-F-box protein) E3 ubiquitin-protein ligase complexes, which mediate the ubiquitination and subsequent proteasomal degradation of target proteins. Regulates cell proliferation during embryonic and larval development.</text>
</comment>